<comment type="subcellular location">
    <subcellularLocation>
        <location evidence="1 5 6">Nucleus</location>
    </subcellularLocation>
</comment>
<dbReference type="AlphaFoldDB" id="A0A1G4JH03"/>
<dbReference type="GO" id="GO:0000977">
    <property type="term" value="F:RNA polymerase II transcription regulatory region sequence-specific DNA binding"/>
    <property type="evidence" value="ECO:0007669"/>
    <property type="project" value="TreeGrafter"/>
</dbReference>
<keyword evidence="4 5" id="KW-0539">Nucleus</keyword>
<dbReference type="GO" id="GO:0000981">
    <property type="term" value="F:DNA-binding transcription factor activity, RNA polymerase II-specific"/>
    <property type="evidence" value="ECO:0007669"/>
    <property type="project" value="InterPro"/>
</dbReference>
<organism evidence="9 10">
    <name type="scientific">Lachancea meyersii CBS 8951</name>
    <dbReference type="NCBI Taxonomy" id="1266667"/>
    <lineage>
        <taxon>Eukaryota</taxon>
        <taxon>Fungi</taxon>
        <taxon>Dikarya</taxon>
        <taxon>Ascomycota</taxon>
        <taxon>Saccharomycotina</taxon>
        <taxon>Saccharomycetes</taxon>
        <taxon>Saccharomycetales</taxon>
        <taxon>Saccharomycetaceae</taxon>
        <taxon>Lachancea</taxon>
    </lineage>
</organism>
<evidence type="ECO:0000256" key="4">
    <source>
        <dbReference type="ARBA" id="ARBA00023242"/>
    </source>
</evidence>
<dbReference type="InterPro" id="IPR050453">
    <property type="entry name" value="LIM_Homeobox_TF"/>
</dbReference>
<gene>
    <name evidence="9" type="ORF">LAME_0E04764G</name>
</gene>
<accession>A0A1G4JH03</accession>
<dbReference type="SUPFAM" id="SSF46689">
    <property type="entry name" value="Homeodomain-like"/>
    <property type="match status" value="1"/>
</dbReference>
<dbReference type="PROSITE" id="PS50071">
    <property type="entry name" value="HOMEOBOX_2"/>
    <property type="match status" value="1"/>
</dbReference>
<dbReference type="EMBL" id="LT598481">
    <property type="protein sequence ID" value="SCU89649.1"/>
    <property type="molecule type" value="Genomic_DNA"/>
</dbReference>
<name>A0A1G4JH03_9SACH</name>
<protein>
    <submittedName>
        <fullName evidence="9">LAME_0E04764g1_1</fullName>
    </submittedName>
</protein>
<feature type="domain" description="Homeobox" evidence="8">
    <location>
        <begin position="62"/>
        <end position="122"/>
    </location>
</feature>
<dbReference type="InterPro" id="IPR001356">
    <property type="entry name" value="HD"/>
</dbReference>
<dbReference type="SMART" id="SM00389">
    <property type="entry name" value="HOX"/>
    <property type="match status" value="1"/>
</dbReference>
<feature type="compositionally biased region" description="Polar residues" evidence="7">
    <location>
        <begin position="417"/>
        <end position="454"/>
    </location>
</feature>
<evidence type="ECO:0000256" key="3">
    <source>
        <dbReference type="ARBA" id="ARBA00023155"/>
    </source>
</evidence>
<feature type="compositionally biased region" description="Polar residues" evidence="7">
    <location>
        <begin position="396"/>
        <end position="409"/>
    </location>
</feature>
<feature type="region of interest" description="Disordered" evidence="7">
    <location>
        <begin position="393"/>
        <end position="470"/>
    </location>
</feature>
<evidence type="ECO:0000313" key="10">
    <source>
        <dbReference type="Proteomes" id="UP000191144"/>
    </source>
</evidence>
<dbReference type="Proteomes" id="UP000191144">
    <property type="component" value="Chromosome E"/>
</dbReference>
<evidence type="ECO:0000256" key="2">
    <source>
        <dbReference type="ARBA" id="ARBA00023125"/>
    </source>
</evidence>
<evidence type="ECO:0000313" key="9">
    <source>
        <dbReference type="EMBL" id="SCU89649.1"/>
    </source>
</evidence>
<reference evidence="10" key="1">
    <citation type="submission" date="2016-03" db="EMBL/GenBank/DDBJ databases">
        <authorList>
            <person name="Devillers Hugo."/>
        </authorList>
    </citation>
    <scope>NUCLEOTIDE SEQUENCE [LARGE SCALE GENOMIC DNA]</scope>
</reference>
<sequence length="497" mass="55213">MEDYSGSGMEYQNQYQDAYDVSPSLNNGDAQNSNSHASVENQNSNDGQNISRSTSAQGDAGDRPRTKRTRATGEALNVLKREFDENPNPNAQNRKRISELTGLPEKNVRIWFQNRRAKHRKTGSGVTGSGGGSGYAHSRGPGRNGNSGTSTATDVSAATNAAYPAADFDRIPLDTNPNYCFLDVKSLTVGTWKRLKSGNLKKEELPTIKSLSNLSPFSVNEIMANATDLMVLISKKNHEINYFFSAIANNTKILFRIFFPINTVVNCSVVLSSEELPSPAQDEDEDSHSNDEVRNKDQLYELRLNVTKSPTFAVYFSDGVDQYSSNQWSICEDFSEGRQVSEAFIGGTNIPHVIVGLREHLDFMNETIQDYSGRSQDPMNSSESQPLILHPEPHSMGQQQQPFFDSFNDQDGMYGMNEQNNGQFVSSSTAQPHSYTQQPQTSNENEHVPSNYTDPNVPRTPDFLKSDVGNEEQSGLNNLLIFDDQNNSSTKNVPNYY</sequence>
<feature type="compositionally biased region" description="Gly residues" evidence="7">
    <location>
        <begin position="125"/>
        <end position="134"/>
    </location>
</feature>
<keyword evidence="3 5" id="KW-0371">Homeobox</keyword>
<feature type="region of interest" description="Disordered" evidence="7">
    <location>
        <begin position="116"/>
        <end position="153"/>
    </location>
</feature>
<evidence type="ECO:0000259" key="8">
    <source>
        <dbReference type="PROSITE" id="PS50071"/>
    </source>
</evidence>
<dbReference type="InterPro" id="IPR017970">
    <property type="entry name" value="Homeobox_CS"/>
</dbReference>
<dbReference type="Pfam" id="PF00046">
    <property type="entry name" value="Homeodomain"/>
    <property type="match status" value="1"/>
</dbReference>
<evidence type="ECO:0000256" key="6">
    <source>
        <dbReference type="RuleBase" id="RU000682"/>
    </source>
</evidence>
<dbReference type="OrthoDB" id="6159439at2759"/>
<evidence type="ECO:0000256" key="1">
    <source>
        <dbReference type="ARBA" id="ARBA00004123"/>
    </source>
</evidence>
<dbReference type="PANTHER" id="PTHR24208:SF166">
    <property type="entry name" value="LIM HOMEOBOX TRANSCRIPTION FACTOR 1 ALPHA, ISOFORM B"/>
    <property type="match status" value="1"/>
</dbReference>
<keyword evidence="10" id="KW-1185">Reference proteome</keyword>
<dbReference type="Gene3D" id="1.10.10.60">
    <property type="entry name" value="Homeodomain-like"/>
    <property type="match status" value="1"/>
</dbReference>
<evidence type="ECO:0000256" key="7">
    <source>
        <dbReference type="SAM" id="MobiDB-lite"/>
    </source>
</evidence>
<dbReference type="InterPro" id="IPR009057">
    <property type="entry name" value="Homeodomain-like_sf"/>
</dbReference>
<dbReference type="CDD" id="cd00086">
    <property type="entry name" value="homeodomain"/>
    <property type="match status" value="1"/>
</dbReference>
<feature type="compositionally biased region" description="Polar residues" evidence="7">
    <location>
        <begin position="144"/>
        <end position="153"/>
    </location>
</feature>
<feature type="DNA-binding region" description="Homeobox" evidence="5">
    <location>
        <begin position="64"/>
        <end position="123"/>
    </location>
</feature>
<dbReference type="PANTHER" id="PTHR24208">
    <property type="entry name" value="LIM/HOMEOBOX PROTEIN LHX"/>
    <property type="match status" value="1"/>
</dbReference>
<feature type="compositionally biased region" description="Polar residues" evidence="7">
    <location>
        <begin position="23"/>
        <end position="57"/>
    </location>
</feature>
<dbReference type="PROSITE" id="PS00027">
    <property type="entry name" value="HOMEOBOX_1"/>
    <property type="match status" value="1"/>
</dbReference>
<proteinExistence type="predicted"/>
<dbReference type="GO" id="GO:0005634">
    <property type="term" value="C:nucleus"/>
    <property type="evidence" value="ECO:0007669"/>
    <property type="project" value="UniProtKB-SubCell"/>
</dbReference>
<feature type="region of interest" description="Disordered" evidence="7">
    <location>
        <begin position="1"/>
        <end position="100"/>
    </location>
</feature>
<keyword evidence="2 5" id="KW-0238">DNA-binding</keyword>
<evidence type="ECO:0000256" key="5">
    <source>
        <dbReference type="PROSITE-ProRule" id="PRU00108"/>
    </source>
</evidence>